<reference evidence="5 6" key="1">
    <citation type="submission" date="2024-02" db="EMBL/GenBank/DDBJ databases">
        <authorList>
            <person name="Chen Y."/>
            <person name="Shah S."/>
            <person name="Dougan E. K."/>
            <person name="Thang M."/>
            <person name="Chan C."/>
        </authorList>
    </citation>
    <scope>NUCLEOTIDE SEQUENCE [LARGE SCALE GENOMIC DNA]</scope>
</reference>
<keyword evidence="6" id="KW-1185">Reference proteome</keyword>
<dbReference type="PROSITE" id="PS51845">
    <property type="entry name" value="PDEASE_I_2"/>
    <property type="match status" value="1"/>
</dbReference>
<gene>
    <name evidence="5" type="ORF">CCMP2556_LOCUS54014</name>
</gene>
<dbReference type="CDD" id="cd00077">
    <property type="entry name" value="HDc"/>
    <property type="match status" value="1"/>
</dbReference>
<dbReference type="InterPro" id="IPR023174">
    <property type="entry name" value="PDEase_CS"/>
</dbReference>
<comment type="caution">
    <text evidence="5">The sequence shown here is derived from an EMBL/GenBank/DDBJ whole genome shotgun (WGS) entry which is preliminary data.</text>
</comment>
<sequence length="364" mass="40153">MAMRRRSPRIAALLALLGVQVTCFLQGLRQTRPRQAAHDAQLVTFDFDAFSVPEEQQQGMISSLARQMGVAEKLQVSHESVDEYLEQCLNAMPSNPYHGPAHIMDVMQFLHTLLRETGLDKQLSPVQTSALVLAAAAHDVDHTGTSNALLVSLSHEFVEDVEEGVGPMESHSGKRAVVLIQELLKCRDPVLLQSVQKAIHGTDLSQHDKISKFFSAAIEAPSLDAFFQPGTDESTALLQMLLKASDVSNPARPMRTAQAWNSQVYQEFYAEGDQVLSAGGMPNPLHDRRTNCIPKSSVGFINFHVKTIFLNLRNFLLRCHELGMPVRPEGAEAVLARLDENAAAFAQEAAKEEAKMEMQSMKRG</sequence>
<feature type="chain" id="PRO_5045239113" description="PDEase domain-containing protein" evidence="3">
    <location>
        <begin position="24"/>
        <end position="364"/>
    </location>
</feature>
<evidence type="ECO:0000313" key="5">
    <source>
        <dbReference type="EMBL" id="CAK9116423.1"/>
    </source>
</evidence>
<dbReference type="InterPro" id="IPR036971">
    <property type="entry name" value="PDEase_catalytic_dom_sf"/>
</dbReference>
<dbReference type="SUPFAM" id="SSF109604">
    <property type="entry name" value="HD-domain/PDEase-like"/>
    <property type="match status" value="1"/>
</dbReference>
<keyword evidence="3" id="KW-0732">Signal</keyword>
<protein>
    <recommendedName>
        <fullName evidence="4">PDEase domain-containing protein</fullName>
    </recommendedName>
</protein>
<feature type="domain" description="PDEase" evidence="4">
    <location>
        <begin position="2"/>
        <end position="352"/>
    </location>
</feature>
<dbReference type="InterPro" id="IPR003607">
    <property type="entry name" value="HD/PDEase_dom"/>
</dbReference>
<dbReference type="PANTHER" id="PTHR11347">
    <property type="entry name" value="CYCLIC NUCLEOTIDE PHOSPHODIESTERASE"/>
    <property type="match status" value="1"/>
</dbReference>
<evidence type="ECO:0000256" key="1">
    <source>
        <dbReference type="ARBA" id="ARBA00022723"/>
    </source>
</evidence>
<organism evidence="5 6">
    <name type="scientific">Durusdinium trenchii</name>
    <dbReference type="NCBI Taxonomy" id="1381693"/>
    <lineage>
        <taxon>Eukaryota</taxon>
        <taxon>Sar</taxon>
        <taxon>Alveolata</taxon>
        <taxon>Dinophyceae</taxon>
        <taxon>Suessiales</taxon>
        <taxon>Symbiodiniaceae</taxon>
        <taxon>Durusdinium</taxon>
    </lineage>
</organism>
<dbReference type="Proteomes" id="UP001642484">
    <property type="component" value="Unassembled WGS sequence"/>
</dbReference>
<evidence type="ECO:0000256" key="2">
    <source>
        <dbReference type="ARBA" id="ARBA00022801"/>
    </source>
</evidence>
<feature type="signal peptide" evidence="3">
    <location>
        <begin position="1"/>
        <end position="23"/>
    </location>
</feature>
<dbReference type="InterPro" id="IPR002073">
    <property type="entry name" value="PDEase_catalytic_dom"/>
</dbReference>
<dbReference type="PROSITE" id="PS00126">
    <property type="entry name" value="PDEASE_I_1"/>
    <property type="match status" value="1"/>
</dbReference>
<evidence type="ECO:0000256" key="3">
    <source>
        <dbReference type="SAM" id="SignalP"/>
    </source>
</evidence>
<keyword evidence="1" id="KW-0479">Metal-binding</keyword>
<accession>A0ABP0SVN1</accession>
<dbReference type="SMART" id="SM00471">
    <property type="entry name" value="HDc"/>
    <property type="match status" value="1"/>
</dbReference>
<dbReference type="PRINTS" id="PR00387">
    <property type="entry name" value="PDIESTERASE1"/>
</dbReference>
<dbReference type="InterPro" id="IPR023088">
    <property type="entry name" value="PDEase"/>
</dbReference>
<dbReference type="EMBL" id="CAXAMN010028384">
    <property type="protein sequence ID" value="CAK9116423.1"/>
    <property type="molecule type" value="Genomic_DNA"/>
</dbReference>
<dbReference type="Pfam" id="PF00233">
    <property type="entry name" value="PDEase_I"/>
    <property type="match status" value="1"/>
</dbReference>
<keyword evidence="2" id="KW-0378">Hydrolase</keyword>
<proteinExistence type="predicted"/>
<evidence type="ECO:0000259" key="4">
    <source>
        <dbReference type="PROSITE" id="PS51845"/>
    </source>
</evidence>
<evidence type="ECO:0000313" key="6">
    <source>
        <dbReference type="Proteomes" id="UP001642484"/>
    </source>
</evidence>
<dbReference type="Gene3D" id="1.10.1300.10">
    <property type="entry name" value="3'5'-cyclic nucleotide phosphodiesterase, catalytic domain"/>
    <property type="match status" value="1"/>
</dbReference>
<name>A0ABP0SVN1_9DINO</name>